<dbReference type="PANTHER" id="PTHR25465:SF14">
    <property type="entry name" value="E3 UBIQUITIN-PROTEIN LIGASE TRIM65"/>
    <property type="match status" value="1"/>
</dbReference>
<name>A0A8D0GSR0_SPHPU</name>
<dbReference type="SMART" id="SM00449">
    <property type="entry name" value="SPRY"/>
    <property type="match status" value="1"/>
</dbReference>
<feature type="domain" description="RING-type" evidence="11">
    <location>
        <begin position="15"/>
        <end position="63"/>
    </location>
</feature>
<dbReference type="OMA" id="SMITEMP"/>
<dbReference type="Pfam" id="PF00622">
    <property type="entry name" value="SPRY"/>
    <property type="match status" value="1"/>
</dbReference>
<organism evidence="14 15">
    <name type="scientific">Sphenodon punctatus</name>
    <name type="common">Tuatara</name>
    <name type="synonym">Hatteria punctata</name>
    <dbReference type="NCBI Taxonomy" id="8508"/>
    <lineage>
        <taxon>Eukaryota</taxon>
        <taxon>Metazoa</taxon>
        <taxon>Chordata</taxon>
        <taxon>Craniata</taxon>
        <taxon>Vertebrata</taxon>
        <taxon>Euteleostomi</taxon>
        <taxon>Lepidosauria</taxon>
        <taxon>Sphenodontia</taxon>
        <taxon>Sphenodontidae</taxon>
        <taxon>Sphenodon</taxon>
    </lineage>
</organism>
<evidence type="ECO:0000313" key="14">
    <source>
        <dbReference type="Ensembl" id="ENSSPUP00000010855.1"/>
    </source>
</evidence>
<feature type="compositionally biased region" description="Basic and acidic residues" evidence="10">
    <location>
        <begin position="309"/>
        <end position="320"/>
    </location>
</feature>
<dbReference type="GO" id="GO:0008270">
    <property type="term" value="F:zinc ion binding"/>
    <property type="evidence" value="ECO:0007669"/>
    <property type="project" value="UniProtKB-KW"/>
</dbReference>
<dbReference type="Ensembl" id="ENSSPUT00000011576.1">
    <property type="protein sequence ID" value="ENSSPUP00000010855.1"/>
    <property type="gene ID" value="ENSSPUG00000008360.1"/>
</dbReference>
<dbReference type="SMART" id="SM00184">
    <property type="entry name" value="RING"/>
    <property type="match status" value="1"/>
</dbReference>
<evidence type="ECO:0000313" key="15">
    <source>
        <dbReference type="Proteomes" id="UP000694392"/>
    </source>
</evidence>
<dbReference type="InterPro" id="IPR003879">
    <property type="entry name" value="Butyrophylin_SPRY"/>
</dbReference>
<dbReference type="PROSITE" id="PS50188">
    <property type="entry name" value="B302_SPRY"/>
    <property type="match status" value="1"/>
</dbReference>
<dbReference type="InterPro" id="IPR043136">
    <property type="entry name" value="B30.2/SPRY_sf"/>
</dbReference>
<evidence type="ECO:0000256" key="2">
    <source>
        <dbReference type="ARBA" id="ARBA00022588"/>
    </source>
</evidence>
<dbReference type="AlphaFoldDB" id="A0A8D0GSR0"/>
<feature type="coiled-coil region" evidence="9">
    <location>
        <begin position="138"/>
        <end position="223"/>
    </location>
</feature>
<evidence type="ECO:0000256" key="10">
    <source>
        <dbReference type="SAM" id="MobiDB-lite"/>
    </source>
</evidence>
<dbReference type="InterPro" id="IPR001870">
    <property type="entry name" value="B30.2/SPRY"/>
</dbReference>
<dbReference type="InterPro" id="IPR003877">
    <property type="entry name" value="SPRY_dom"/>
</dbReference>
<keyword evidence="5" id="KW-0862">Zinc</keyword>
<feature type="domain" description="B30.2/SPRY" evidence="13">
    <location>
        <begin position="329"/>
        <end position="524"/>
    </location>
</feature>
<evidence type="ECO:0000259" key="12">
    <source>
        <dbReference type="PROSITE" id="PS50119"/>
    </source>
</evidence>
<evidence type="ECO:0000259" key="11">
    <source>
        <dbReference type="PROSITE" id="PS50089"/>
    </source>
</evidence>
<dbReference type="Gene3D" id="3.30.160.60">
    <property type="entry name" value="Classic Zinc Finger"/>
    <property type="match status" value="1"/>
</dbReference>
<feature type="domain" description="B box-type" evidence="12">
    <location>
        <begin position="101"/>
        <end position="150"/>
    </location>
</feature>
<dbReference type="Pfam" id="PF15227">
    <property type="entry name" value="zf-C3HC4_4"/>
    <property type="match status" value="1"/>
</dbReference>
<dbReference type="Pfam" id="PF13765">
    <property type="entry name" value="PRY"/>
    <property type="match status" value="1"/>
</dbReference>
<dbReference type="PROSITE" id="PS00518">
    <property type="entry name" value="ZF_RING_1"/>
    <property type="match status" value="1"/>
</dbReference>
<proteinExistence type="inferred from homology"/>
<dbReference type="Proteomes" id="UP000694392">
    <property type="component" value="Unplaced"/>
</dbReference>
<protein>
    <recommendedName>
        <fullName evidence="16">Tripartite motif-containing protein 65</fullName>
    </recommendedName>
</protein>
<dbReference type="InterPro" id="IPR006574">
    <property type="entry name" value="PRY"/>
</dbReference>
<keyword evidence="4 8" id="KW-0863">Zinc-finger</keyword>
<evidence type="ECO:0000256" key="9">
    <source>
        <dbReference type="SAM" id="Coils"/>
    </source>
</evidence>
<evidence type="ECO:0000256" key="8">
    <source>
        <dbReference type="PROSITE-ProRule" id="PRU00024"/>
    </source>
</evidence>
<evidence type="ECO:0000256" key="6">
    <source>
        <dbReference type="ARBA" id="ARBA00022859"/>
    </source>
</evidence>
<reference evidence="14" key="1">
    <citation type="submission" date="2025-08" db="UniProtKB">
        <authorList>
            <consortium name="Ensembl"/>
        </authorList>
    </citation>
    <scope>IDENTIFICATION</scope>
</reference>
<dbReference type="SUPFAM" id="SSF49899">
    <property type="entry name" value="Concanavalin A-like lectins/glucanases"/>
    <property type="match status" value="1"/>
</dbReference>
<feature type="region of interest" description="Disordered" evidence="10">
    <location>
        <begin position="308"/>
        <end position="334"/>
    </location>
</feature>
<dbReference type="InterPro" id="IPR013320">
    <property type="entry name" value="ConA-like_dom_sf"/>
</dbReference>
<dbReference type="GO" id="GO:0045087">
    <property type="term" value="P:innate immune response"/>
    <property type="evidence" value="ECO:0007669"/>
    <property type="project" value="UniProtKB-KW"/>
</dbReference>
<keyword evidence="6" id="KW-0391">Immunity</keyword>
<dbReference type="GO" id="GO:0005737">
    <property type="term" value="C:cytoplasm"/>
    <property type="evidence" value="ECO:0007669"/>
    <property type="project" value="UniProtKB-ARBA"/>
</dbReference>
<sequence>MASAGSQKLEDKLVCSICLELFGMPVTVSCGHNFCLECIEHYWSKQEQEDPGGEKGYTCPDCRQSFEKKPKLNKNVALLSVVDLVQSGEAQGAGTDGKGPTHAGKCRRHGRPLDLYCETEKRCICCVCTVRECRDHQRVLFEEEHERKEAELKESLEETRRKIVRTDEELRRLDEQTRNIEESSERAKSGILQKLTYLGSALENCQREAVERLEREQAAALEQVAGSSKLLRGQLDALTQHSEKAQELLACTDDRKVLEESLLLSAPGILEVPPAVEFNSAGVVDSIAPILTEVARLLLEEFPNALDPRAAETDARESTEPRAPPAKRATSPLPESGLRATLLRDCQNLTFDPHTANKYLQLSHRNRRVKHPRSADRRCPDHPERFEPWQVLCTQSFSQGHHYWEVKISDHSTIVGVAYKKIPRKKRAGCQFTIGLDDSSWGLEIREDFYSAWHRGLPRKIKEPLYKLIGVSLDYGKGVLSFYGIGTGVKDLYTFQCVFTEPLYPVFWLCEGRTITLCQSKAAA</sequence>
<dbReference type="GeneTree" id="ENSGT00940000165001"/>
<dbReference type="CDD" id="cd19835">
    <property type="entry name" value="Bbox2_TRIM65_C-IV"/>
    <property type="match status" value="1"/>
</dbReference>
<dbReference type="SUPFAM" id="SSF57850">
    <property type="entry name" value="RING/U-box"/>
    <property type="match status" value="1"/>
</dbReference>
<dbReference type="InterPro" id="IPR000315">
    <property type="entry name" value="Znf_B-box"/>
</dbReference>
<dbReference type="SMART" id="SM00589">
    <property type="entry name" value="PRY"/>
    <property type="match status" value="1"/>
</dbReference>
<evidence type="ECO:0000256" key="7">
    <source>
        <dbReference type="ARBA" id="ARBA00034460"/>
    </source>
</evidence>
<reference evidence="14" key="2">
    <citation type="submission" date="2025-09" db="UniProtKB">
        <authorList>
            <consortium name="Ensembl"/>
        </authorList>
    </citation>
    <scope>IDENTIFICATION</scope>
</reference>
<keyword evidence="15" id="KW-1185">Reference proteome</keyword>
<dbReference type="SUPFAM" id="SSF57845">
    <property type="entry name" value="B-box zinc-binding domain"/>
    <property type="match status" value="1"/>
</dbReference>
<comment type="similarity">
    <text evidence="1">Belongs to the ohanin/vespryn family.</text>
</comment>
<dbReference type="InterPro" id="IPR001841">
    <property type="entry name" value="Znf_RING"/>
</dbReference>
<comment type="function">
    <text evidence="7">Neurotoxin that produces dose-dependent hypolocomotion and hyperalgesia in mice. May directly act on the central nervous system, as it is 6500-fold more potent when administered intracerebroventricularly than intraperitoneal.</text>
</comment>
<dbReference type="InterPro" id="IPR058030">
    <property type="entry name" value="TRIM8/14/16/25/29/45/65_CC"/>
</dbReference>
<evidence type="ECO:0000256" key="5">
    <source>
        <dbReference type="ARBA" id="ARBA00022833"/>
    </source>
</evidence>
<dbReference type="PANTHER" id="PTHR25465">
    <property type="entry name" value="B-BOX DOMAIN CONTAINING"/>
    <property type="match status" value="1"/>
</dbReference>
<dbReference type="InterPro" id="IPR051051">
    <property type="entry name" value="E3_ubiq-ligase_TRIM/RNF"/>
</dbReference>
<dbReference type="PROSITE" id="PS50119">
    <property type="entry name" value="ZF_BBOX"/>
    <property type="match status" value="1"/>
</dbReference>
<evidence type="ECO:0000259" key="13">
    <source>
        <dbReference type="PROSITE" id="PS50188"/>
    </source>
</evidence>
<evidence type="ECO:0000256" key="3">
    <source>
        <dbReference type="ARBA" id="ARBA00022723"/>
    </source>
</evidence>
<keyword evidence="9" id="KW-0175">Coiled coil</keyword>
<dbReference type="PROSITE" id="PS50089">
    <property type="entry name" value="ZF_RING_2"/>
    <property type="match status" value="1"/>
</dbReference>
<dbReference type="InterPro" id="IPR013083">
    <property type="entry name" value="Znf_RING/FYVE/PHD"/>
</dbReference>
<keyword evidence="2" id="KW-0399">Innate immunity</keyword>
<evidence type="ECO:0000256" key="4">
    <source>
        <dbReference type="ARBA" id="ARBA00022771"/>
    </source>
</evidence>
<accession>A0A8D0GSR0</accession>
<keyword evidence="3" id="KW-0479">Metal-binding</keyword>
<dbReference type="Gene3D" id="3.30.40.10">
    <property type="entry name" value="Zinc/RING finger domain, C3HC4 (zinc finger)"/>
    <property type="match status" value="1"/>
</dbReference>
<evidence type="ECO:0008006" key="16">
    <source>
        <dbReference type="Google" id="ProtNLM"/>
    </source>
</evidence>
<dbReference type="Gene3D" id="2.60.120.920">
    <property type="match status" value="1"/>
</dbReference>
<dbReference type="SMART" id="SM00336">
    <property type="entry name" value="BBOX"/>
    <property type="match status" value="1"/>
</dbReference>
<dbReference type="PRINTS" id="PR01407">
    <property type="entry name" value="BUTYPHLNCDUF"/>
</dbReference>
<dbReference type="InterPro" id="IPR017907">
    <property type="entry name" value="Znf_RING_CS"/>
</dbReference>
<dbReference type="Pfam" id="PF25600">
    <property type="entry name" value="TRIM_CC"/>
    <property type="match status" value="1"/>
</dbReference>
<evidence type="ECO:0000256" key="1">
    <source>
        <dbReference type="ARBA" id="ARBA00009651"/>
    </source>
</evidence>